<name>A6GFE9_9BACT</name>
<feature type="domain" description="Transcription factor zinc-finger" evidence="1">
    <location>
        <begin position="125"/>
        <end position="162"/>
    </location>
</feature>
<comment type="caution">
    <text evidence="2">The sequence shown here is derived from an EMBL/GenBank/DDBJ whole genome shotgun (WGS) entry which is preliminary data.</text>
</comment>
<proteinExistence type="predicted"/>
<evidence type="ECO:0000259" key="1">
    <source>
        <dbReference type="Pfam" id="PF13453"/>
    </source>
</evidence>
<protein>
    <recommendedName>
        <fullName evidence="1">Transcription factor zinc-finger domain-containing protein</fullName>
    </recommendedName>
</protein>
<dbReference type="EMBL" id="ABCS01000093">
    <property type="protein sequence ID" value="EDM75376.1"/>
    <property type="molecule type" value="Genomic_DNA"/>
</dbReference>
<evidence type="ECO:0000313" key="2">
    <source>
        <dbReference type="EMBL" id="EDM75376.1"/>
    </source>
</evidence>
<dbReference type="eggNOG" id="COG3809">
    <property type="taxonomic scope" value="Bacteria"/>
</dbReference>
<dbReference type="OrthoDB" id="9814037at2"/>
<gene>
    <name evidence="2" type="ORF">PPSIR1_10235</name>
</gene>
<sequence>MDTTTSSPHPSCDAPQGDVGPGQCDLCDAPPLAASDGPSELNCAGCTDAMTPRALDPRLAAGGNSVYRGAEHRIHGCQSCGGTWVTRSTLEAIIRESQTRTAVPDPRTVTRQTARMADEVVYRSCPVCAQIMNRRNFAWISGIIVDECPSCGTYFDAGELEGVIHFVRSGGLLLARKHPQAGVPRAEDPQRRAQFAQLACAERRHAGSGKLVLMTDYDEIDLLIALWRWAGRWLREVAREARSRLQALR</sequence>
<accession>A6GFE9</accession>
<evidence type="ECO:0000313" key="3">
    <source>
        <dbReference type="Proteomes" id="UP000005801"/>
    </source>
</evidence>
<dbReference type="AlphaFoldDB" id="A6GFE9"/>
<keyword evidence="3" id="KW-1185">Reference proteome</keyword>
<reference evidence="2 3" key="1">
    <citation type="submission" date="2007-06" db="EMBL/GenBank/DDBJ databases">
        <authorList>
            <person name="Shimkets L."/>
            <person name="Ferriera S."/>
            <person name="Johnson J."/>
            <person name="Kravitz S."/>
            <person name="Beeson K."/>
            <person name="Sutton G."/>
            <person name="Rogers Y.-H."/>
            <person name="Friedman R."/>
            <person name="Frazier M."/>
            <person name="Venter J.C."/>
        </authorList>
    </citation>
    <scope>NUCLEOTIDE SEQUENCE [LARGE SCALE GENOMIC DNA]</scope>
    <source>
        <strain evidence="2 3">SIR-1</strain>
    </source>
</reference>
<dbReference type="Proteomes" id="UP000005801">
    <property type="component" value="Unassembled WGS sequence"/>
</dbReference>
<dbReference type="Pfam" id="PF13453">
    <property type="entry name" value="Zn_ribbon_TFIIB"/>
    <property type="match status" value="1"/>
</dbReference>
<dbReference type="InterPro" id="IPR027392">
    <property type="entry name" value="TF_Znf"/>
</dbReference>
<organism evidence="2 3">
    <name type="scientific">Plesiocystis pacifica SIR-1</name>
    <dbReference type="NCBI Taxonomy" id="391625"/>
    <lineage>
        <taxon>Bacteria</taxon>
        <taxon>Pseudomonadati</taxon>
        <taxon>Myxococcota</taxon>
        <taxon>Polyangia</taxon>
        <taxon>Nannocystales</taxon>
        <taxon>Nannocystaceae</taxon>
        <taxon>Plesiocystis</taxon>
    </lineage>
</organism>
<dbReference type="STRING" id="391625.PPSIR1_10235"/>
<dbReference type="RefSeq" id="WP_006975439.1">
    <property type="nucleotide sequence ID" value="NZ_ABCS01000093.1"/>
</dbReference>